<comment type="caution">
    <text evidence="2">The sequence shown here is derived from an EMBL/GenBank/DDBJ whole genome shotgun (WGS) entry which is preliminary data.</text>
</comment>
<proteinExistence type="predicted"/>
<dbReference type="RefSeq" id="WP_100366185.1">
    <property type="nucleotide sequence ID" value="NZ_PGTY01000001.1"/>
</dbReference>
<name>A0A2M8WK05_9RHOB</name>
<dbReference type="AlphaFoldDB" id="A0A2M8WK05"/>
<keyword evidence="1" id="KW-0812">Transmembrane</keyword>
<dbReference type="Proteomes" id="UP000228531">
    <property type="component" value="Unassembled WGS sequence"/>
</dbReference>
<keyword evidence="3" id="KW-1185">Reference proteome</keyword>
<protein>
    <submittedName>
        <fullName evidence="2">Uncharacterized protein DUF2842</fullName>
    </submittedName>
</protein>
<dbReference type="EMBL" id="PGTY01000001">
    <property type="protein sequence ID" value="PJI91238.1"/>
    <property type="molecule type" value="Genomic_DNA"/>
</dbReference>
<evidence type="ECO:0000313" key="2">
    <source>
        <dbReference type="EMBL" id="PJI91238.1"/>
    </source>
</evidence>
<keyword evidence="1" id="KW-0472">Membrane</keyword>
<accession>A0A2M8WK05</accession>
<organism evidence="2 3">
    <name type="scientific">Yoonia maricola</name>
    <dbReference type="NCBI Taxonomy" id="420999"/>
    <lineage>
        <taxon>Bacteria</taxon>
        <taxon>Pseudomonadati</taxon>
        <taxon>Pseudomonadota</taxon>
        <taxon>Alphaproteobacteria</taxon>
        <taxon>Rhodobacterales</taxon>
        <taxon>Paracoccaceae</taxon>
        <taxon>Yoonia</taxon>
    </lineage>
</organism>
<evidence type="ECO:0000313" key="3">
    <source>
        <dbReference type="Proteomes" id="UP000228531"/>
    </source>
</evidence>
<feature type="transmembrane region" description="Helical" evidence="1">
    <location>
        <begin position="9"/>
        <end position="33"/>
    </location>
</feature>
<feature type="transmembrane region" description="Helical" evidence="1">
    <location>
        <begin position="45"/>
        <end position="63"/>
    </location>
</feature>
<dbReference type="OrthoDB" id="7510023at2"/>
<evidence type="ECO:0000256" key="1">
    <source>
        <dbReference type="SAM" id="Phobius"/>
    </source>
</evidence>
<dbReference type="InterPro" id="IPR021265">
    <property type="entry name" value="DUF2842"/>
</dbReference>
<dbReference type="Pfam" id="PF11003">
    <property type="entry name" value="DUF2842"/>
    <property type="match status" value="1"/>
</dbReference>
<gene>
    <name evidence="2" type="ORF">BC777_0062</name>
</gene>
<sequence length="78" mass="8876">MTYKARKKLALFVLVVGLPIYIIVAATVMSYMMTQEVRFPLVVEFFIYVALGIGWAFPLKWVFKGIGQPDPDEPPQQP</sequence>
<reference evidence="2 3" key="1">
    <citation type="submission" date="2017-11" db="EMBL/GenBank/DDBJ databases">
        <title>Genomic Encyclopedia of Archaeal and Bacterial Type Strains, Phase II (KMG-II): From Individual Species to Whole Genera.</title>
        <authorList>
            <person name="Goeker M."/>
        </authorList>
    </citation>
    <scope>NUCLEOTIDE SEQUENCE [LARGE SCALE GENOMIC DNA]</scope>
    <source>
        <strain evidence="2 3">DSM 29128</strain>
    </source>
</reference>
<keyword evidence="1" id="KW-1133">Transmembrane helix</keyword>